<sequence length="767" mass="89821">MTKVEKIEDLKKGTIINNKNLTELFKCSPRGGMRRSLRTNSLVLLSYKNRKPYKDISKKNGLWQYTAMGRNGNQKLDFMSNKTVLNSNETGVKLYLFLVENDKYEFIDRVLLAGEPKQEKQEGEDGKERDVWIFQLIEVGKETDIFEFLLSCSRDKLEKTDNILSFPRYDLSLHSVDPLSNLMRIEGIDTLTSPGGWFFTSSKFFNNSNTKSKYKNGYINEIIEKDSKVSKGIVFEGQNKFINPFYGTRKYRTPIKSEKTTKFSEEFGFLMHKVEYKYPKSGWVKVEFIPKEISDNGNRNTPFVSLIIGPNGTGKSTVLSNLQKIYLDAFNYASSRGTEYISRDVEYKIVYQMGTDFYEICYEKNVNDENRNENPIYSKEYYKNEKKVSFYEVNLPKKVLASAFSLNDRFTFEQNNEDSNKRYSYLGIKSGNNIARVGETTRNLVLNILQSSQKDYFDRNLKYLTDFINVEPTFRIKYVLKKGKLNDLIDNNNIIKLQNRLRVQSKKEKEQISFIDDKDITDFLSKLLENQYESEIFRFDSNFISIDFNFRQEGIYHEYYDELYILWHLYELGILNEPIVFLKKGEFYKLEDASSGEAQYITTLINILSNVEKDSLVIIDEPETSLHPNWQYKYVNGIREIFKNYNSCHFIMATHSHFLISDLAPETSSIVSFRRINDSELITELHDDKTFGWSPDDILYNIFHMKTARNYYLEEDLTKLLSFISSGEEDKKEEIGLILHKLSKLTLKPNDPLNHIIENARRYLTNA</sequence>
<evidence type="ECO:0000313" key="2">
    <source>
        <dbReference type="EMBL" id="OTX86028.1"/>
    </source>
</evidence>
<proteinExistence type="predicted"/>
<name>A0A242Z244_9BACI</name>
<dbReference type="RefSeq" id="WP_088093234.1">
    <property type="nucleotide sequence ID" value="NZ_JARMNH010000064.1"/>
</dbReference>
<dbReference type="PANTHER" id="PTHR43581:SF2">
    <property type="entry name" value="EXCINUCLEASE ATPASE SUBUNIT"/>
    <property type="match status" value="1"/>
</dbReference>
<comment type="caution">
    <text evidence="2">The sequence shown here is derived from an EMBL/GenBank/DDBJ whole genome shotgun (WGS) entry which is preliminary data.</text>
</comment>
<dbReference type="InterPro" id="IPR003959">
    <property type="entry name" value="ATPase_AAA_core"/>
</dbReference>
<dbReference type="PANTHER" id="PTHR43581">
    <property type="entry name" value="ATP/GTP PHOSPHATASE"/>
    <property type="match status" value="1"/>
</dbReference>
<dbReference type="SUPFAM" id="SSF52540">
    <property type="entry name" value="P-loop containing nucleoside triphosphate hydrolases"/>
    <property type="match status" value="1"/>
</dbReference>
<organism evidence="2 3">
    <name type="scientific">Bacillus wiedmannii</name>
    <dbReference type="NCBI Taxonomy" id="1890302"/>
    <lineage>
        <taxon>Bacteria</taxon>
        <taxon>Bacillati</taxon>
        <taxon>Bacillota</taxon>
        <taxon>Bacilli</taxon>
        <taxon>Bacillales</taxon>
        <taxon>Bacillaceae</taxon>
        <taxon>Bacillus</taxon>
        <taxon>Bacillus cereus group</taxon>
    </lineage>
</organism>
<evidence type="ECO:0000313" key="3">
    <source>
        <dbReference type="Proteomes" id="UP000194945"/>
    </source>
</evidence>
<dbReference type="SMART" id="SM00382">
    <property type="entry name" value="AAA"/>
    <property type="match status" value="1"/>
</dbReference>
<dbReference type="GO" id="GO:0016887">
    <property type="term" value="F:ATP hydrolysis activity"/>
    <property type="evidence" value="ECO:0007669"/>
    <property type="project" value="InterPro"/>
</dbReference>
<feature type="domain" description="AAA+ ATPase" evidence="1">
    <location>
        <begin position="301"/>
        <end position="677"/>
    </location>
</feature>
<accession>A0A242Z244</accession>
<dbReference type="Gene3D" id="3.40.50.300">
    <property type="entry name" value="P-loop containing nucleotide triphosphate hydrolases"/>
    <property type="match status" value="1"/>
</dbReference>
<evidence type="ECO:0000259" key="1">
    <source>
        <dbReference type="SMART" id="SM00382"/>
    </source>
</evidence>
<dbReference type="EMBL" id="NFDE01000059">
    <property type="protein sequence ID" value="OTX86028.1"/>
    <property type="molecule type" value="Genomic_DNA"/>
</dbReference>
<dbReference type="Pfam" id="PF26348">
    <property type="entry name" value="SRA_ScoMcrA"/>
    <property type="match status" value="1"/>
</dbReference>
<gene>
    <name evidence="2" type="ORF">BK730_21855</name>
</gene>
<dbReference type="GO" id="GO:0005524">
    <property type="term" value="F:ATP binding"/>
    <property type="evidence" value="ECO:0007669"/>
    <property type="project" value="InterPro"/>
</dbReference>
<dbReference type="InterPro" id="IPR051396">
    <property type="entry name" value="Bact_Antivir_Def_Nuclease"/>
</dbReference>
<dbReference type="Pfam" id="PF13304">
    <property type="entry name" value="AAA_21"/>
    <property type="match status" value="1"/>
</dbReference>
<reference evidence="2 3" key="1">
    <citation type="submission" date="2016-10" db="EMBL/GenBank/DDBJ databases">
        <title>Comparative genomics of Bacillus thuringiensis reveals a path to pathogens against multiple invertebrate hosts.</title>
        <authorList>
            <person name="Zheng J."/>
            <person name="Gao Q."/>
            <person name="Liu H."/>
            <person name="Peng D."/>
            <person name="Ruan L."/>
            <person name="Sun M."/>
        </authorList>
    </citation>
    <scope>NUCLEOTIDE SEQUENCE [LARGE SCALE GENOMIC DNA]</scope>
    <source>
        <strain evidence="2">BGSC 4BK1</strain>
    </source>
</reference>
<protein>
    <recommendedName>
        <fullName evidence="1">AAA+ ATPase domain-containing protein</fullName>
    </recommendedName>
</protein>
<dbReference type="InterPro" id="IPR003593">
    <property type="entry name" value="AAA+_ATPase"/>
</dbReference>
<dbReference type="InterPro" id="IPR058712">
    <property type="entry name" value="SRA_ScoMcrA"/>
</dbReference>
<dbReference type="InterPro" id="IPR027417">
    <property type="entry name" value="P-loop_NTPase"/>
</dbReference>
<dbReference type="AlphaFoldDB" id="A0A242Z244"/>
<dbReference type="Proteomes" id="UP000194945">
    <property type="component" value="Unassembled WGS sequence"/>
</dbReference>